<dbReference type="Gene3D" id="1.10.520.20">
    <property type="entry name" value="N-terminal domain of the delta subunit of the F1F0-ATP synthase"/>
    <property type="match status" value="1"/>
</dbReference>
<evidence type="ECO:0000256" key="1">
    <source>
        <dbReference type="ARBA" id="ARBA00004370"/>
    </source>
</evidence>
<dbReference type="InterPro" id="IPR000711">
    <property type="entry name" value="ATPase_OSCP/dsu"/>
</dbReference>
<organism evidence="7">
    <name type="scientific">marine sediment metagenome</name>
    <dbReference type="NCBI Taxonomy" id="412755"/>
    <lineage>
        <taxon>unclassified sequences</taxon>
        <taxon>metagenomes</taxon>
        <taxon>ecological metagenomes</taxon>
    </lineage>
</organism>
<proteinExistence type="predicted"/>
<feature type="non-terminal residue" evidence="7">
    <location>
        <position position="139"/>
    </location>
</feature>
<dbReference type="EMBL" id="LAZR01044781">
    <property type="protein sequence ID" value="KKL03814.1"/>
    <property type="molecule type" value="Genomic_DNA"/>
</dbReference>
<keyword evidence="4" id="KW-0406">Ion transport</keyword>
<evidence type="ECO:0000256" key="3">
    <source>
        <dbReference type="ARBA" id="ARBA00022781"/>
    </source>
</evidence>
<evidence type="ECO:0000256" key="6">
    <source>
        <dbReference type="ARBA" id="ARBA00023310"/>
    </source>
</evidence>
<keyword evidence="6" id="KW-0066">ATP synthesis</keyword>
<dbReference type="SUPFAM" id="SSF47928">
    <property type="entry name" value="N-terminal domain of the delta subunit of the F1F0-ATP synthase"/>
    <property type="match status" value="1"/>
</dbReference>
<gene>
    <name evidence="7" type="ORF">LCGC14_2622330</name>
</gene>
<evidence type="ECO:0000256" key="4">
    <source>
        <dbReference type="ARBA" id="ARBA00023065"/>
    </source>
</evidence>
<keyword evidence="3" id="KW-0375">Hydrogen ion transport</keyword>
<dbReference type="Pfam" id="PF00213">
    <property type="entry name" value="OSCP"/>
    <property type="match status" value="1"/>
</dbReference>
<protein>
    <recommendedName>
        <fullName evidence="8">ATP synthase subunit delta</fullName>
    </recommendedName>
</protein>
<keyword evidence="5" id="KW-0472">Membrane</keyword>
<dbReference type="AlphaFoldDB" id="A0A0F9A2M5"/>
<accession>A0A0F9A2M5</accession>
<evidence type="ECO:0000256" key="2">
    <source>
        <dbReference type="ARBA" id="ARBA00022448"/>
    </source>
</evidence>
<dbReference type="GO" id="GO:0046933">
    <property type="term" value="F:proton-transporting ATP synthase activity, rotational mechanism"/>
    <property type="evidence" value="ECO:0007669"/>
    <property type="project" value="InterPro"/>
</dbReference>
<sequence>MKTEAGHTQADQAGKKMTKSESYAASLVALAKSEADLALVDQDLAFVRETLAGHSELKKSLLEKDLPTEKKQRVIEEVFGAKVSMVTLNFVQLLAGMSQIDKLEDVSEDFTRRLQAEENKVLDAFRAPAKRVGKAPPIT</sequence>
<evidence type="ECO:0008006" key="8">
    <source>
        <dbReference type="Google" id="ProtNLM"/>
    </source>
</evidence>
<reference evidence="7" key="1">
    <citation type="journal article" date="2015" name="Nature">
        <title>Complex archaea that bridge the gap between prokaryotes and eukaryotes.</title>
        <authorList>
            <person name="Spang A."/>
            <person name="Saw J.H."/>
            <person name="Jorgensen S.L."/>
            <person name="Zaremba-Niedzwiedzka K."/>
            <person name="Martijn J."/>
            <person name="Lind A.E."/>
            <person name="van Eijk R."/>
            <person name="Schleper C."/>
            <person name="Guy L."/>
            <person name="Ettema T.J."/>
        </authorList>
    </citation>
    <scope>NUCLEOTIDE SEQUENCE</scope>
</reference>
<comment type="caution">
    <text evidence="7">The sequence shown here is derived from an EMBL/GenBank/DDBJ whole genome shotgun (WGS) entry which is preliminary data.</text>
</comment>
<dbReference type="GO" id="GO:0016020">
    <property type="term" value="C:membrane"/>
    <property type="evidence" value="ECO:0007669"/>
    <property type="project" value="UniProtKB-SubCell"/>
</dbReference>
<evidence type="ECO:0000313" key="7">
    <source>
        <dbReference type="EMBL" id="KKL03814.1"/>
    </source>
</evidence>
<dbReference type="InterPro" id="IPR026015">
    <property type="entry name" value="ATP_synth_OSCP/delta_N_sf"/>
</dbReference>
<evidence type="ECO:0000256" key="5">
    <source>
        <dbReference type="ARBA" id="ARBA00023136"/>
    </source>
</evidence>
<keyword evidence="2" id="KW-0813">Transport</keyword>
<name>A0A0F9A2M5_9ZZZZ</name>
<comment type="subcellular location">
    <subcellularLocation>
        <location evidence="1">Membrane</location>
    </subcellularLocation>
</comment>